<evidence type="ECO:0000313" key="2">
    <source>
        <dbReference type="EMBL" id="CEK99000.1"/>
    </source>
</evidence>
<dbReference type="EMBL" id="HACG01052129">
    <property type="protein sequence ID" value="CEK99000.1"/>
    <property type="molecule type" value="Transcribed_RNA"/>
</dbReference>
<evidence type="ECO:0000256" key="1">
    <source>
        <dbReference type="SAM" id="MobiDB-lite"/>
    </source>
</evidence>
<feature type="region of interest" description="Disordered" evidence="1">
    <location>
        <begin position="63"/>
        <end position="131"/>
    </location>
</feature>
<accession>A0A0B7C3K3</accession>
<feature type="compositionally biased region" description="Polar residues" evidence="1">
    <location>
        <begin position="73"/>
        <end position="102"/>
    </location>
</feature>
<sequence>EERVNAVVLEKVFAKVPDMPKNLSRRLVAKFKEYAHYRGVKITSDSKVIDEFVSKIYYKGSMNDKTLGKTQPAPYSSPSQTSGTSENSLVTSSVPSLTPDCTDSSRDIVADSECDSSREIREEHNVESVHE</sequence>
<proteinExistence type="predicted"/>
<dbReference type="AlphaFoldDB" id="A0A0B7C3K3"/>
<name>A0A0B7C3K3_9EUPU</name>
<feature type="non-terminal residue" evidence="2">
    <location>
        <position position="1"/>
    </location>
</feature>
<organism evidence="2">
    <name type="scientific">Arion vulgaris</name>
    <dbReference type="NCBI Taxonomy" id="1028688"/>
    <lineage>
        <taxon>Eukaryota</taxon>
        <taxon>Metazoa</taxon>
        <taxon>Spiralia</taxon>
        <taxon>Lophotrochozoa</taxon>
        <taxon>Mollusca</taxon>
        <taxon>Gastropoda</taxon>
        <taxon>Heterobranchia</taxon>
        <taxon>Euthyneura</taxon>
        <taxon>Panpulmonata</taxon>
        <taxon>Eupulmonata</taxon>
        <taxon>Stylommatophora</taxon>
        <taxon>Helicina</taxon>
        <taxon>Arionoidea</taxon>
        <taxon>Arionidae</taxon>
        <taxon>Arion</taxon>
    </lineage>
</organism>
<feature type="non-terminal residue" evidence="2">
    <location>
        <position position="131"/>
    </location>
</feature>
<gene>
    <name evidence="2" type="primary">ORF220165</name>
</gene>
<reference evidence="2" key="1">
    <citation type="submission" date="2014-12" db="EMBL/GenBank/DDBJ databases">
        <title>Insight into the proteome of Arion vulgaris.</title>
        <authorList>
            <person name="Aradska J."/>
            <person name="Bulat T."/>
            <person name="Smidak R."/>
            <person name="Sarate P."/>
            <person name="Gangsoo J."/>
            <person name="Sialana F."/>
            <person name="Bilban M."/>
            <person name="Lubec G."/>
        </authorList>
    </citation>
    <scope>NUCLEOTIDE SEQUENCE</scope>
    <source>
        <tissue evidence="2">Skin</tissue>
    </source>
</reference>
<protein>
    <submittedName>
        <fullName evidence="2">Uncharacterized protein</fullName>
    </submittedName>
</protein>
<feature type="compositionally biased region" description="Basic and acidic residues" evidence="1">
    <location>
        <begin position="103"/>
        <end position="131"/>
    </location>
</feature>